<accession>H6L7D8</accession>
<dbReference type="eggNOG" id="COG3206">
    <property type="taxonomic scope" value="Bacteria"/>
</dbReference>
<protein>
    <recommendedName>
        <fullName evidence="3">DUF4349 domain-containing protein</fullName>
    </recommendedName>
</protein>
<dbReference type="InterPro" id="IPR025645">
    <property type="entry name" value="DUF4349"/>
</dbReference>
<dbReference type="RefSeq" id="WP_015694392.1">
    <property type="nucleotide sequence ID" value="NC_016940.1"/>
</dbReference>
<evidence type="ECO:0000259" key="3">
    <source>
        <dbReference type="Pfam" id="PF14257"/>
    </source>
</evidence>
<proteinExistence type="predicted"/>
<keyword evidence="2" id="KW-0812">Transmembrane</keyword>
<keyword evidence="1" id="KW-0175">Coiled coil</keyword>
<dbReference type="OrthoDB" id="5381491at2"/>
<evidence type="ECO:0000313" key="5">
    <source>
        <dbReference type="Proteomes" id="UP000007519"/>
    </source>
</evidence>
<feature type="domain" description="DUF4349" evidence="3">
    <location>
        <begin position="112"/>
        <end position="311"/>
    </location>
</feature>
<name>H6L7D8_SAPGL</name>
<dbReference type="KEGG" id="sgn:SGRA_4095"/>
<keyword evidence="2" id="KW-1133">Transmembrane helix</keyword>
<keyword evidence="5" id="KW-1185">Reference proteome</keyword>
<evidence type="ECO:0000256" key="2">
    <source>
        <dbReference type="SAM" id="Phobius"/>
    </source>
</evidence>
<dbReference type="Proteomes" id="UP000007519">
    <property type="component" value="Chromosome"/>
</dbReference>
<dbReference type="STRING" id="984262.SGRA_4095"/>
<feature type="coiled-coil region" evidence="1">
    <location>
        <begin position="121"/>
        <end position="148"/>
    </location>
</feature>
<evidence type="ECO:0000256" key="1">
    <source>
        <dbReference type="SAM" id="Coils"/>
    </source>
</evidence>
<dbReference type="PROSITE" id="PS51257">
    <property type="entry name" value="PROKAR_LIPOPROTEIN"/>
    <property type="match status" value="1"/>
</dbReference>
<sequence length="358" mass="40738">MNKKAYLLLALPFFWTACQSPPTEEALAQEAAKENAAQETAYRFKQWSRKMEASTIDSSSQSVQLQRLSLSLDASAKEEVKAILAQYDDKENQAPDSLFQEDAPSKKTKLPIENGAVLIGVRNYEQAYKKIKELAATYQAEILSEEEKGSDLQLENTLVLQLPPSNFQIFLEELRELSVVVREKRIWRQDLGGQFVELDSRLKNKYLAKTRLESLLRNAQDAQAILPIQRELDQITEDIELLKQAVNLMLEKSAHSSITLTFYQEVNPEEKVQQAAFGNRMAEGAQTGWTNFKESLVSMAYLWPYILLGLIFSLTALFAARSSRKRAQQAKLKAFQAQQAWLMQQKQLQQPKAPKDSE</sequence>
<gene>
    <name evidence="4" type="ordered locus">SGRA_4095</name>
</gene>
<dbReference type="AlphaFoldDB" id="H6L7D8"/>
<dbReference type="HOGENOM" id="CLU_773604_0_0_10"/>
<dbReference type="EMBL" id="CP002831">
    <property type="protein sequence ID" value="AFC26810.1"/>
    <property type="molecule type" value="Genomic_DNA"/>
</dbReference>
<dbReference type="Pfam" id="PF14257">
    <property type="entry name" value="DUF4349"/>
    <property type="match status" value="1"/>
</dbReference>
<evidence type="ECO:0000313" key="4">
    <source>
        <dbReference type="EMBL" id="AFC26810.1"/>
    </source>
</evidence>
<keyword evidence="2" id="KW-0472">Membrane</keyword>
<organism evidence="4 5">
    <name type="scientific">Saprospira grandis (strain Lewin)</name>
    <dbReference type="NCBI Taxonomy" id="984262"/>
    <lineage>
        <taxon>Bacteria</taxon>
        <taxon>Pseudomonadati</taxon>
        <taxon>Bacteroidota</taxon>
        <taxon>Saprospiria</taxon>
        <taxon>Saprospirales</taxon>
        <taxon>Saprospiraceae</taxon>
        <taxon>Saprospira</taxon>
    </lineage>
</organism>
<feature type="transmembrane region" description="Helical" evidence="2">
    <location>
        <begin position="301"/>
        <end position="320"/>
    </location>
</feature>
<reference evidence="4 5" key="1">
    <citation type="journal article" date="2012" name="Stand. Genomic Sci.">
        <title>Complete genome sequencing and analysis of Saprospira grandis str. Lewin, a predatory marine bacterium.</title>
        <authorList>
            <person name="Saw J.H."/>
            <person name="Yuryev A."/>
            <person name="Kanbe M."/>
            <person name="Hou S."/>
            <person name="Young A.G."/>
            <person name="Aizawa S."/>
            <person name="Alam M."/>
        </authorList>
    </citation>
    <scope>NUCLEOTIDE SEQUENCE [LARGE SCALE GENOMIC DNA]</scope>
    <source>
        <strain evidence="4 5">Lewin</strain>
    </source>
</reference>